<reference evidence="2 3" key="1">
    <citation type="journal article" date="2021" name="Elife">
        <title>Chloroplast acquisition without the gene transfer in kleptoplastic sea slugs, Plakobranchus ocellatus.</title>
        <authorList>
            <person name="Maeda T."/>
            <person name="Takahashi S."/>
            <person name="Yoshida T."/>
            <person name="Shimamura S."/>
            <person name="Takaki Y."/>
            <person name="Nagai Y."/>
            <person name="Toyoda A."/>
            <person name="Suzuki Y."/>
            <person name="Arimoto A."/>
            <person name="Ishii H."/>
            <person name="Satoh N."/>
            <person name="Nishiyama T."/>
            <person name="Hasebe M."/>
            <person name="Maruyama T."/>
            <person name="Minagawa J."/>
            <person name="Obokata J."/>
            <person name="Shigenobu S."/>
        </authorList>
    </citation>
    <scope>NUCLEOTIDE SEQUENCE [LARGE SCALE GENOMIC DNA]</scope>
</reference>
<feature type="compositionally biased region" description="Polar residues" evidence="1">
    <location>
        <begin position="63"/>
        <end position="73"/>
    </location>
</feature>
<proteinExistence type="predicted"/>
<comment type="caution">
    <text evidence="2">The sequence shown here is derived from an EMBL/GenBank/DDBJ whole genome shotgun (WGS) entry which is preliminary data.</text>
</comment>
<accession>A0AAV4DU53</accession>
<organism evidence="2 3">
    <name type="scientific">Plakobranchus ocellatus</name>
    <dbReference type="NCBI Taxonomy" id="259542"/>
    <lineage>
        <taxon>Eukaryota</taxon>
        <taxon>Metazoa</taxon>
        <taxon>Spiralia</taxon>
        <taxon>Lophotrochozoa</taxon>
        <taxon>Mollusca</taxon>
        <taxon>Gastropoda</taxon>
        <taxon>Heterobranchia</taxon>
        <taxon>Euthyneura</taxon>
        <taxon>Panpulmonata</taxon>
        <taxon>Sacoglossa</taxon>
        <taxon>Placobranchoidea</taxon>
        <taxon>Plakobranchidae</taxon>
        <taxon>Plakobranchus</taxon>
    </lineage>
</organism>
<keyword evidence="3" id="KW-1185">Reference proteome</keyword>
<dbReference type="EMBL" id="BLXT01008342">
    <property type="protein sequence ID" value="GFO47689.1"/>
    <property type="molecule type" value="Genomic_DNA"/>
</dbReference>
<dbReference type="AlphaFoldDB" id="A0AAV4DU53"/>
<feature type="region of interest" description="Disordered" evidence="1">
    <location>
        <begin position="1"/>
        <end position="80"/>
    </location>
</feature>
<dbReference type="Proteomes" id="UP000735302">
    <property type="component" value="Unassembled WGS sequence"/>
</dbReference>
<sequence>MSGWNSRVHGNKARKVQITPTALQDPPPRPSNPPLIRNAATGEHAKTKSQPPSVPSRIRPAPSSHSPNVTPPSNGKLYSIRNCPRRACPRALISVERETLLLVVVDSFPVPALEAGTEEKREGGSVNRCMGSTTGCSSLSLGPHWRRRDLSWLT</sequence>
<evidence type="ECO:0000313" key="3">
    <source>
        <dbReference type="Proteomes" id="UP000735302"/>
    </source>
</evidence>
<protein>
    <submittedName>
        <fullName evidence="2">Uncharacterized protein</fullName>
    </submittedName>
</protein>
<name>A0AAV4DU53_9GAST</name>
<gene>
    <name evidence="2" type="ORF">PoB_007419400</name>
</gene>
<evidence type="ECO:0000313" key="2">
    <source>
        <dbReference type="EMBL" id="GFO47689.1"/>
    </source>
</evidence>
<evidence type="ECO:0000256" key="1">
    <source>
        <dbReference type="SAM" id="MobiDB-lite"/>
    </source>
</evidence>